<gene>
    <name evidence="2" type="ORF">H9640_07915</name>
</gene>
<dbReference type="Proteomes" id="UP000633601">
    <property type="component" value="Unassembled WGS sequence"/>
</dbReference>
<dbReference type="PANTHER" id="PTHR39441">
    <property type="entry name" value="DUF2252 DOMAIN-CONTAINING PROTEIN"/>
    <property type="match status" value="1"/>
</dbReference>
<evidence type="ECO:0000256" key="1">
    <source>
        <dbReference type="SAM" id="MobiDB-lite"/>
    </source>
</evidence>
<reference evidence="2 3" key="1">
    <citation type="submission" date="2020-08" db="EMBL/GenBank/DDBJ databases">
        <title>A Genomic Blueprint of the Chicken Gut Microbiome.</title>
        <authorList>
            <person name="Gilroy R."/>
            <person name="Ravi A."/>
            <person name="Getino M."/>
            <person name="Pursley I."/>
            <person name="Horton D.L."/>
            <person name="Alikhan N.-F."/>
            <person name="Baker D."/>
            <person name="Gharbi K."/>
            <person name="Hall N."/>
            <person name="Watson M."/>
            <person name="Adriaenssens E.M."/>
            <person name="Foster-Nyarko E."/>
            <person name="Jarju S."/>
            <person name="Secka A."/>
            <person name="Antonio M."/>
            <person name="Oren A."/>
            <person name="Chaudhuri R."/>
            <person name="La Ragione R.M."/>
            <person name="Hildebrand F."/>
            <person name="Pallen M.J."/>
        </authorList>
    </citation>
    <scope>NUCLEOTIDE SEQUENCE [LARGE SCALE GENOMIC DNA]</scope>
    <source>
        <strain evidence="2 3">Sa2CUA8</strain>
    </source>
</reference>
<comment type="caution">
    <text evidence="2">The sequence shown here is derived from an EMBL/GenBank/DDBJ whole genome shotgun (WGS) entry which is preliminary data.</text>
</comment>
<evidence type="ECO:0000313" key="3">
    <source>
        <dbReference type="Proteomes" id="UP000633601"/>
    </source>
</evidence>
<dbReference type="InterPro" id="IPR018721">
    <property type="entry name" value="DUF2252"/>
</dbReference>
<dbReference type="EMBL" id="JACSQE010000005">
    <property type="protein sequence ID" value="MBD7998474.1"/>
    <property type="molecule type" value="Genomic_DNA"/>
</dbReference>
<dbReference type="RefSeq" id="WP_191790169.1">
    <property type="nucleotide sequence ID" value="NZ_JACSQE010000005.1"/>
</dbReference>
<dbReference type="Pfam" id="PF10009">
    <property type="entry name" value="DUF2252"/>
    <property type="match status" value="1"/>
</dbReference>
<dbReference type="PANTHER" id="PTHR39441:SF1">
    <property type="entry name" value="DUF2252 DOMAIN-CONTAINING PROTEIN"/>
    <property type="match status" value="1"/>
</dbReference>
<proteinExistence type="predicted"/>
<name>A0ABR8V133_9CELL</name>
<accession>A0ABR8V133</accession>
<protein>
    <submittedName>
        <fullName evidence="2">DUF2252 domain-containing protein</fullName>
    </submittedName>
</protein>
<evidence type="ECO:0000313" key="2">
    <source>
        <dbReference type="EMBL" id="MBD7998474.1"/>
    </source>
</evidence>
<keyword evidence="3" id="KW-1185">Reference proteome</keyword>
<organism evidence="2 3">
    <name type="scientific">Oerskovia gallyi</name>
    <dbReference type="NCBI Taxonomy" id="2762226"/>
    <lineage>
        <taxon>Bacteria</taxon>
        <taxon>Bacillati</taxon>
        <taxon>Actinomycetota</taxon>
        <taxon>Actinomycetes</taxon>
        <taxon>Micrococcales</taxon>
        <taxon>Cellulomonadaceae</taxon>
        <taxon>Oerskovia</taxon>
    </lineage>
</organism>
<feature type="compositionally biased region" description="Low complexity" evidence="1">
    <location>
        <begin position="1"/>
        <end position="11"/>
    </location>
</feature>
<sequence>MPHPATDQPATQPTPQPPTRPDGRPPLRGTPSPEQRKEEGRAARALLHRRGTASWEPAADRRDPVAILQAQNASRVPELVPLRMGRMAATPFSFYRGAAAVMAGDLGVGPRTGLTVQLCGDAHLANFGGFASPERSLVFDINDFDETHRGPFEWDVQRLVASLEIAGRHRGMSHHERERIVLGAGRAYRETLRSFADLGHLDLWHVQLRGDEIVDRWRGSVPPAVMENLRKALRKARTKDRQKARRRLTVLHDDGELRFQSNPPLLVPVRELFDADEQARLLGVVTTALATYGESLTGARRILLERYRLVDLARRVVGVGSVGTRCWVALLVGRDNDDPLFLQVKEAEPSVLEPYTSASPYPENGRRVVEGQRLLQATSDALLGWNTVHGADDRRHDYYFRQLWDWKVSADLETMLPVAMAAYAQMCAWVLARGHARSGDALAISAYLGKGDVADRSFAEFAKRYADQNALDHRALVDAIAAGDVEAVLGV</sequence>
<feature type="region of interest" description="Disordered" evidence="1">
    <location>
        <begin position="1"/>
        <end position="42"/>
    </location>
</feature>